<dbReference type="InterPro" id="IPR032466">
    <property type="entry name" value="Metal_Hydrolase"/>
</dbReference>
<accession>A0ABY3MUB5</accession>
<organism evidence="5 6">
    <name type="scientific">Colwellia echini</name>
    <dbReference type="NCBI Taxonomy" id="1982103"/>
    <lineage>
        <taxon>Bacteria</taxon>
        <taxon>Pseudomonadati</taxon>
        <taxon>Pseudomonadota</taxon>
        <taxon>Gammaproteobacteria</taxon>
        <taxon>Alteromonadales</taxon>
        <taxon>Colwelliaceae</taxon>
        <taxon>Colwellia</taxon>
    </lineage>
</organism>
<protein>
    <recommendedName>
        <fullName evidence="2">protein-tyrosine-phosphatase</fullName>
        <ecNumber evidence="2">3.1.3.48</ecNumber>
    </recommendedName>
</protein>
<comment type="catalytic activity">
    <reaction evidence="4">
        <text>O-phospho-L-tyrosyl-[protein] + H2O = L-tyrosyl-[protein] + phosphate</text>
        <dbReference type="Rhea" id="RHEA:10684"/>
        <dbReference type="Rhea" id="RHEA-COMP:10136"/>
        <dbReference type="Rhea" id="RHEA-COMP:20101"/>
        <dbReference type="ChEBI" id="CHEBI:15377"/>
        <dbReference type="ChEBI" id="CHEBI:43474"/>
        <dbReference type="ChEBI" id="CHEBI:46858"/>
        <dbReference type="ChEBI" id="CHEBI:61978"/>
        <dbReference type="EC" id="3.1.3.48"/>
    </reaction>
</comment>
<dbReference type="PANTHER" id="PTHR39181">
    <property type="entry name" value="TYROSINE-PROTEIN PHOSPHATASE YWQE"/>
    <property type="match status" value="1"/>
</dbReference>
<reference evidence="5 6" key="1">
    <citation type="submission" date="2019-08" db="EMBL/GenBank/DDBJ databases">
        <title>Microbe sample from Colwellia echini.</title>
        <authorList>
            <person name="Christiansen L."/>
            <person name="Pathiraja D."/>
            <person name="Schultz-Johansen M."/>
            <person name="Choi I.-G."/>
            <person name="Stougaard P."/>
        </authorList>
    </citation>
    <scope>NUCLEOTIDE SEQUENCE [LARGE SCALE GENOMIC DNA]</scope>
    <source>
        <strain evidence="5 6">A3</strain>
    </source>
</reference>
<evidence type="ECO:0000313" key="5">
    <source>
        <dbReference type="EMBL" id="TYK64784.1"/>
    </source>
</evidence>
<dbReference type="PANTHER" id="PTHR39181:SF1">
    <property type="entry name" value="TYROSINE-PROTEIN PHOSPHATASE YWQE"/>
    <property type="match status" value="1"/>
</dbReference>
<gene>
    <name evidence="5" type="ORF">CWS31_013910</name>
</gene>
<evidence type="ECO:0000256" key="3">
    <source>
        <dbReference type="ARBA" id="ARBA00022801"/>
    </source>
</evidence>
<dbReference type="SUPFAM" id="SSF51556">
    <property type="entry name" value="Metallo-dependent hydrolases"/>
    <property type="match status" value="1"/>
</dbReference>
<sequence length="242" mass="26971">MIDIHCHILPGIDDGAKDMDEALALIKLAADDGVSRIVLTPHLHLGRFENTLPVIDTAFNILKAEVKKLGIDIALAFAAEVRLDSEILTLLAKKQLPMYGQYNGQQFMLLEFPHSHIPAGSDMLVKYLKKNNITPVIAHPERNRDLLKAPHKIKSFVQLGCWFQVTASSITGHFGEECQALALNYIEQDLIQIIASDAHNLKRRPPVLSQARSKITALFGEEKAHQLFFANPYNITASLFES</sequence>
<evidence type="ECO:0000256" key="1">
    <source>
        <dbReference type="ARBA" id="ARBA00005750"/>
    </source>
</evidence>
<dbReference type="RefSeq" id="WP_101343661.1">
    <property type="nucleotide sequence ID" value="NZ_PJAI02000018.1"/>
</dbReference>
<dbReference type="InterPro" id="IPR016667">
    <property type="entry name" value="Caps_polysacc_synth_CpsB/CapC"/>
</dbReference>
<keyword evidence="3" id="KW-0378">Hydrolase</keyword>
<dbReference type="Gene3D" id="3.20.20.140">
    <property type="entry name" value="Metal-dependent hydrolases"/>
    <property type="match status" value="1"/>
</dbReference>
<comment type="similarity">
    <text evidence="1">Belongs to the metallo-dependent hydrolases superfamily. CpsB/CapC family.</text>
</comment>
<proteinExistence type="inferred from homology"/>
<dbReference type="PIRSF" id="PIRSF016557">
    <property type="entry name" value="Caps_synth_CpsB"/>
    <property type="match status" value="1"/>
</dbReference>
<evidence type="ECO:0000313" key="6">
    <source>
        <dbReference type="Proteomes" id="UP000815846"/>
    </source>
</evidence>
<comment type="caution">
    <text evidence="5">The sequence shown here is derived from an EMBL/GenBank/DDBJ whole genome shotgun (WGS) entry which is preliminary data.</text>
</comment>
<keyword evidence="6" id="KW-1185">Reference proteome</keyword>
<dbReference type="EMBL" id="PJAI02000018">
    <property type="protein sequence ID" value="TYK64784.1"/>
    <property type="molecule type" value="Genomic_DNA"/>
</dbReference>
<evidence type="ECO:0000256" key="4">
    <source>
        <dbReference type="ARBA" id="ARBA00051722"/>
    </source>
</evidence>
<dbReference type="Pfam" id="PF19567">
    <property type="entry name" value="CpsB_CapC"/>
    <property type="match status" value="1"/>
</dbReference>
<dbReference type="EC" id="3.1.3.48" evidence="2"/>
<dbReference type="Proteomes" id="UP000815846">
    <property type="component" value="Unassembled WGS sequence"/>
</dbReference>
<name>A0ABY3MUB5_9GAMM</name>
<evidence type="ECO:0000256" key="2">
    <source>
        <dbReference type="ARBA" id="ARBA00013064"/>
    </source>
</evidence>